<sequence>MYNSSSDEYDATEQLCRRTDEIQEGETWSGGSTRDAGSLVGEPPVGRRSRRRGRFTCKCPFKSRKPGKTGTSRSRSKPGRLAHKTSVLLRAEASAWSSSFSLDIVGSWGRVHCEDSEDKSYEISIECAQVRDTSEGAPGTWISVPPGGAKPFWPAAVGSKKMFMICRLDSNILTPAFQLYESHSVLLRLDNKYVGLFAEVQTTDEVTVINLQLYQEGMALVNIINNLDDGRALFFLQRDLHSLEADGYNTFVVNKTTYHWVSFLSKLQRTVLFTNNAEEANAAAKAAEIEAIDQEVTLVLQSIGVSLVNNHSCQEVCYISIRREIAGLAMGSPLGPTLADVFMGHLEEKVSSKLTMTTLCRKYVDDIFTIVDNKKDAEDLLTTMNKLLPICFAAFLCLCLCVLLPSLARSSSDIKWNRVKRENRTKPLRPEVSTELEILYNRFLDKLRVGEKCEERVTLPDNIKPQITVDLGQMVMLEPERCILRRTFQPGVHLQYRSSPHQMHIHAKVFRIQVDSQHLDSTFPVVFAPFQAPASMDLDSGPKPLVELIALVYRTTDKEVFRFKRLECLIQEMQCQLDQGFLNEMLDFFAGSVPEKDELTGFLVDQRSTEGELLDIPVIKDILRGGKDSIFDFLHISPIKMHVSFSLVGSSQEGRQTAFHSDVLNLFLQSLGVALTDVQDVIFKLAYFERRACIMSMSKLTSEMTRHYAGQAIKQTYVLLLGLDVIGNPFGVIRGVAQGVEDLFYEPVKGAIIGTEEFAEGVALGVRSLVGHTVGGAAGAVSRITGTLGKGVAALTLDDDYKRRRREQLSRRPANFSAGLAQGGKDLVMGVFDGVTGIVTQPIDGAKKEGVEGFFKGMTKGLVGVFTRPISGVVDFASSSFEGIRRCTSRTTHNHLGGSHPSHLHLLLPTGIGGCRVFNSLFCRATSTSKEVSRVRPPRFIALDGVIRPYDLFQAQGNVLLKPFKDTSLAEEYVIHVPLRKPKSVCLLTSRRLLVLSFNDILGSWSCDWQISLAELDGAPIESASGLELKLLKAQRRVFGSSTISKFIEVDLEQARRLQAKIAQRMSMEEAS</sequence>
<evidence type="ECO:0000313" key="5">
    <source>
        <dbReference type="Proteomes" id="UP000275846"/>
    </source>
</evidence>
<dbReference type="EMBL" id="UYSU01034096">
    <property type="protein sequence ID" value="VDL93725.1"/>
    <property type="molecule type" value="Genomic_DNA"/>
</dbReference>
<gene>
    <name evidence="4" type="ORF">SSLN_LOCUS7340</name>
</gene>
<reference evidence="4 5" key="2">
    <citation type="submission" date="2018-11" db="EMBL/GenBank/DDBJ databases">
        <authorList>
            <consortium name="Pathogen Informatics"/>
        </authorList>
    </citation>
    <scope>NUCLEOTIDE SEQUENCE [LARGE SCALE GENOMIC DNA]</scope>
    <source>
        <strain evidence="4 5">NST_G2</strain>
    </source>
</reference>
<proteinExistence type="inferred from homology"/>
<evidence type="ECO:0000259" key="3">
    <source>
        <dbReference type="Pfam" id="PF25037"/>
    </source>
</evidence>
<dbReference type="Proteomes" id="UP000275846">
    <property type="component" value="Unassembled WGS sequence"/>
</dbReference>
<dbReference type="OrthoDB" id="428159at2759"/>
<comment type="similarity">
    <text evidence="1">Belongs to the VPS13 family.</text>
</comment>
<feature type="compositionally biased region" description="Basic residues" evidence="2">
    <location>
        <begin position="47"/>
        <end position="67"/>
    </location>
</feature>
<dbReference type="WBParaSite" id="SSLN_0000761001-mRNA-1">
    <property type="protein sequence ID" value="SSLN_0000761001-mRNA-1"/>
    <property type="gene ID" value="SSLN_0000761001"/>
</dbReference>
<dbReference type="InterPro" id="IPR026847">
    <property type="entry name" value="VPS13"/>
</dbReference>
<keyword evidence="5" id="KW-1185">Reference proteome</keyword>
<organism evidence="6">
    <name type="scientific">Schistocephalus solidus</name>
    <name type="common">Tapeworm</name>
    <dbReference type="NCBI Taxonomy" id="70667"/>
    <lineage>
        <taxon>Eukaryota</taxon>
        <taxon>Metazoa</taxon>
        <taxon>Spiralia</taxon>
        <taxon>Lophotrochozoa</taxon>
        <taxon>Platyhelminthes</taxon>
        <taxon>Cestoda</taxon>
        <taxon>Eucestoda</taxon>
        <taxon>Diphyllobothriidea</taxon>
        <taxon>Diphyllobothriidae</taxon>
        <taxon>Schistocephalus</taxon>
    </lineage>
</organism>
<feature type="region of interest" description="Disordered" evidence="2">
    <location>
        <begin position="1"/>
        <end position="81"/>
    </location>
</feature>
<accession>A0A183SSZ2</accession>
<evidence type="ECO:0000313" key="4">
    <source>
        <dbReference type="EMBL" id="VDL93725.1"/>
    </source>
</evidence>
<dbReference type="AlphaFoldDB" id="A0A183SSZ2"/>
<dbReference type="STRING" id="70667.A0A183SSZ2"/>
<name>A0A183SSZ2_SCHSO</name>
<feature type="domain" description="Intermembrane lipid transfer protein VPS13-like C-terminal" evidence="3">
    <location>
        <begin position="935"/>
        <end position="1050"/>
    </location>
</feature>
<evidence type="ECO:0000313" key="6">
    <source>
        <dbReference type="WBParaSite" id="SSLN_0000761001-mRNA-1"/>
    </source>
</evidence>
<reference evidence="6" key="1">
    <citation type="submission" date="2016-06" db="UniProtKB">
        <authorList>
            <consortium name="WormBaseParasite"/>
        </authorList>
    </citation>
    <scope>IDENTIFICATION</scope>
</reference>
<evidence type="ECO:0000256" key="2">
    <source>
        <dbReference type="SAM" id="MobiDB-lite"/>
    </source>
</evidence>
<dbReference type="GO" id="GO:0045053">
    <property type="term" value="P:protein retention in Golgi apparatus"/>
    <property type="evidence" value="ECO:0007669"/>
    <property type="project" value="TreeGrafter"/>
</dbReference>
<dbReference type="Pfam" id="PF25037">
    <property type="entry name" value="VPS13_C"/>
    <property type="match status" value="1"/>
</dbReference>
<dbReference type="PANTHER" id="PTHR16166:SF93">
    <property type="entry name" value="INTERMEMBRANE LIPID TRANSFER PROTEIN VPS13"/>
    <property type="match status" value="1"/>
</dbReference>
<protein>
    <submittedName>
        <fullName evidence="6">VPS13_C domain-containing protein</fullName>
    </submittedName>
</protein>
<evidence type="ECO:0000256" key="1">
    <source>
        <dbReference type="ARBA" id="ARBA00006545"/>
    </source>
</evidence>
<dbReference type="GO" id="GO:0006623">
    <property type="term" value="P:protein targeting to vacuole"/>
    <property type="evidence" value="ECO:0007669"/>
    <property type="project" value="TreeGrafter"/>
</dbReference>
<dbReference type="InterPro" id="IPR056748">
    <property type="entry name" value="VPS13-like_C"/>
</dbReference>
<dbReference type="PANTHER" id="PTHR16166">
    <property type="entry name" value="VACUOLAR PROTEIN SORTING-ASSOCIATED PROTEIN VPS13"/>
    <property type="match status" value="1"/>
</dbReference>